<keyword evidence="3 6" id="KW-0812">Transmembrane</keyword>
<comment type="subcellular location">
    <subcellularLocation>
        <location evidence="1">Cell membrane</location>
        <topology evidence="1">Multi-pass membrane protein</topology>
    </subcellularLocation>
</comment>
<keyword evidence="4 6" id="KW-1133">Transmembrane helix</keyword>
<organism evidence="8 9">
    <name type="scientific">SAR86 cluster bacterium</name>
    <dbReference type="NCBI Taxonomy" id="2030880"/>
    <lineage>
        <taxon>Bacteria</taxon>
        <taxon>Pseudomonadati</taxon>
        <taxon>Pseudomonadota</taxon>
        <taxon>Gammaproteobacteria</taxon>
        <taxon>SAR86 cluster</taxon>
    </lineage>
</organism>
<comment type="caution">
    <text evidence="8">The sequence shown here is derived from an EMBL/GenBank/DDBJ whole genome shotgun (WGS) entry which is preliminary data.</text>
</comment>
<feature type="transmembrane region" description="Helical" evidence="6">
    <location>
        <begin position="21"/>
        <end position="41"/>
    </location>
</feature>
<protein>
    <submittedName>
        <fullName evidence="8">RDD family protein</fullName>
    </submittedName>
</protein>
<evidence type="ECO:0000313" key="8">
    <source>
        <dbReference type="EMBL" id="RZO25133.1"/>
    </source>
</evidence>
<evidence type="ECO:0000256" key="6">
    <source>
        <dbReference type="SAM" id="Phobius"/>
    </source>
</evidence>
<keyword evidence="2" id="KW-1003">Cell membrane</keyword>
<evidence type="ECO:0000313" key="9">
    <source>
        <dbReference type="Proteomes" id="UP000315498"/>
    </source>
</evidence>
<dbReference type="Pfam" id="PF06271">
    <property type="entry name" value="RDD"/>
    <property type="match status" value="1"/>
</dbReference>
<dbReference type="InterPro" id="IPR051791">
    <property type="entry name" value="Pra-immunoreactive"/>
</dbReference>
<sequence>MNDKSYIVFPLKRIAATIYDLFLLLGVWFAVGSIAVWLNGGIIEAKWIGPLLVFISTWTFYGYFWTHGGKTLGMAVWKFQIYSIEKNKINFQMISIRFFINIITFFLGGVPLVFMYFSKDNLSLSDYFSKTSYKKI</sequence>
<evidence type="ECO:0000256" key="1">
    <source>
        <dbReference type="ARBA" id="ARBA00004651"/>
    </source>
</evidence>
<dbReference type="PANTHER" id="PTHR36115">
    <property type="entry name" value="PROLINE-RICH ANTIGEN HOMOLOG-RELATED"/>
    <property type="match status" value="1"/>
</dbReference>
<evidence type="ECO:0000256" key="2">
    <source>
        <dbReference type="ARBA" id="ARBA00022475"/>
    </source>
</evidence>
<name>A0A520MVB3_9GAMM</name>
<accession>A0A520MVB3</accession>
<proteinExistence type="predicted"/>
<feature type="transmembrane region" description="Helical" evidence="6">
    <location>
        <begin position="47"/>
        <end position="65"/>
    </location>
</feature>
<evidence type="ECO:0000256" key="4">
    <source>
        <dbReference type="ARBA" id="ARBA00022989"/>
    </source>
</evidence>
<dbReference type="EMBL" id="SHBG01000011">
    <property type="protein sequence ID" value="RZO25133.1"/>
    <property type="molecule type" value="Genomic_DNA"/>
</dbReference>
<gene>
    <name evidence="8" type="ORF">EVA94_01775</name>
</gene>
<feature type="transmembrane region" description="Helical" evidence="6">
    <location>
        <begin position="98"/>
        <end position="117"/>
    </location>
</feature>
<feature type="domain" description="RDD" evidence="7">
    <location>
        <begin position="10"/>
        <end position="129"/>
    </location>
</feature>
<dbReference type="InterPro" id="IPR010432">
    <property type="entry name" value="RDD"/>
</dbReference>
<evidence type="ECO:0000256" key="5">
    <source>
        <dbReference type="ARBA" id="ARBA00023136"/>
    </source>
</evidence>
<reference evidence="8 9" key="1">
    <citation type="submission" date="2019-02" db="EMBL/GenBank/DDBJ databases">
        <title>Prokaryotic population dynamics and viral predation in marine succession experiment using metagenomics: the confinement effect.</title>
        <authorList>
            <person name="Haro-Moreno J.M."/>
            <person name="Rodriguez-Valera F."/>
            <person name="Lopez-Perez M."/>
        </authorList>
    </citation>
    <scope>NUCLEOTIDE SEQUENCE [LARGE SCALE GENOMIC DNA]</scope>
    <source>
        <strain evidence="8">MED-G161</strain>
    </source>
</reference>
<evidence type="ECO:0000259" key="7">
    <source>
        <dbReference type="Pfam" id="PF06271"/>
    </source>
</evidence>
<dbReference type="PANTHER" id="PTHR36115:SF10">
    <property type="entry name" value="RDD DOMAIN-CONTAINING PROTEIN"/>
    <property type="match status" value="1"/>
</dbReference>
<dbReference type="Proteomes" id="UP000315498">
    <property type="component" value="Unassembled WGS sequence"/>
</dbReference>
<dbReference type="GO" id="GO:0005886">
    <property type="term" value="C:plasma membrane"/>
    <property type="evidence" value="ECO:0007669"/>
    <property type="project" value="UniProtKB-SubCell"/>
</dbReference>
<dbReference type="AlphaFoldDB" id="A0A520MVB3"/>
<evidence type="ECO:0000256" key="3">
    <source>
        <dbReference type="ARBA" id="ARBA00022692"/>
    </source>
</evidence>
<keyword evidence="5 6" id="KW-0472">Membrane</keyword>